<name>A0A1U9KBM2_9BACL</name>
<evidence type="ECO:0000313" key="4">
    <source>
        <dbReference type="EMBL" id="AQS57406.1"/>
    </source>
</evidence>
<evidence type="ECO:0000259" key="3">
    <source>
        <dbReference type="PROSITE" id="PS50893"/>
    </source>
</evidence>
<keyword evidence="2 4" id="KW-0067">ATP-binding</keyword>
<proteinExistence type="predicted"/>
<dbReference type="AlphaFoldDB" id="A0A1U9KBM2"/>
<dbReference type="SMART" id="SM00382">
    <property type="entry name" value="AAA"/>
    <property type="match status" value="1"/>
</dbReference>
<accession>A0A1U9KBM2</accession>
<dbReference type="InterPro" id="IPR003593">
    <property type="entry name" value="AAA+_ATPase"/>
</dbReference>
<dbReference type="InterPro" id="IPR027417">
    <property type="entry name" value="P-loop_NTPase"/>
</dbReference>
<dbReference type="STRING" id="1471761.B0W44_05170"/>
<dbReference type="PANTHER" id="PTHR43158:SF2">
    <property type="entry name" value="SKFA PEPTIDE EXPORT ATP-BINDING PROTEIN SKFE"/>
    <property type="match status" value="1"/>
</dbReference>
<organism evidence="4 5">
    <name type="scientific">Novibacillus thermophilus</name>
    <dbReference type="NCBI Taxonomy" id="1471761"/>
    <lineage>
        <taxon>Bacteria</taxon>
        <taxon>Bacillati</taxon>
        <taxon>Bacillota</taxon>
        <taxon>Bacilli</taxon>
        <taxon>Bacillales</taxon>
        <taxon>Thermoactinomycetaceae</taxon>
        <taxon>Novibacillus</taxon>
    </lineage>
</organism>
<dbReference type="EMBL" id="CP019699">
    <property type="protein sequence ID" value="AQS57406.1"/>
    <property type="molecule type" value="Genomic_DNA"/>
</dbReference>
<gene>
    <name evidence="4" type="ORF">B0W44_05170</name>
</gene>
<dbReference type="InterPro" id="IPR003439">
    <property type="entry name" value="ABC_transporter-like_ATP-bd"/>
</dbReference>
<protein>
    <submittedName>
        <fullName evidence="4">Molybdenum ABC transporter ATP-binding protein</fullName>
    </submittedName>
</protein>
<evidence type="ECO:0000256" key="2">
    <source>
        <dbReference type="ARBA" id="ARBA00022840"/>
    </source>
</evidence>
<dbReference type="InterPro" id="IPR017871">
    <property type="entry name" value="ABC_transporter-like_CS"/>
</dbReference>
<dbReference type="Proteomes" id="UP000188603">
    <property type="component" value="Chromosome"/>
</dbReference>
<sequence length="257" mass="29367">MQTVSWRRDDRWILQNIDWTVRRGEHWALIGSNGAGKTALLNIINGYAWPTSGNVSVLGKKFGHCDVRELRKSIGWVSSALFDQYYRFRQNEPALNVVLSGKYASIGIYEHVSDKDREEAYALFEFFRCEELAHQPFHVLSQGEKQRVLLARAWMAKPELLILDEPCTGLDLLARERLLHAVQQLAEAPDGPTVLYVTHHVEEIIPLFTHAFLLQDGQVLASGKIESVLTDHLLSKLFGVTIHLTWQRGRPWVKLTD</sequence>
<dbReference type="KEGG" id="ntr:B0W44_05170"/>
<evidence type="ECO:0000313" key="5">
    <source>
        <dbReference type="Proteomes" id="UP000188603"/>
    </source>
</evidence>
<evidence type="ECO:0000256" key="1">
    <source>
        <dbReference type="ARBA" id="ARBA00022741"/>
    </source>
</evidence>
<dbReference type="Pfam" id="PF00005">
    <property type="entry name" value="ABC_tran"/>
    <property type="match status" value="1"/>
</dbReference>
<dbReference type="GO" id="GO:0016887">
    <property type="term" value="F:ATP hydrolysis activity"/>
    <property type="evidence" value="ECO:0007669"/>
    <property type="project" value="InterPro"/>
</dbReference>
<reference evidence="4 5" key="1">
    <citation type="journal article" date="2015" name="Int. J. Syst. Evol. Microbiol.">
        <title>Novibacillus thermophilus gen. nov., sp. nov., a Gram-staining-negative and moderately thermophilic member of the family Thermoactinomycetaceae.</title>
        <authorList>
            <person name="Yang G."/>
            <person name="Chen J."/>
            <person name="Zhou S."/>
        </authorList>
    </citation>
    <scope>NUCLEOTIDE SEQUENCE [LARGE SCALE GENOMIC DNA]</scope>
    <source>
        <strain evidence="4 5">SG-1</strain>
    </source>
</reference>
<dbReference type="OrthoDB" id="9789994at2"/>
<dbReference type="PROSITE" id="PS00211">
    <property type="entry name" value="ABC_TRANSPORTER_1"/>
    <property type="match status" value="1"/>
</dbReference>
<dbReference type="PANTHER" id="PTHR43158">
    <property type="entry name" value="SKFA PEPTIDE EXPORT ATP-BINDING PROTEIN SKFE"/>
    <property type="match status" value="1"/>
</dbReference>
<feature type="domain" description="ABC transporter" evidence="3">
    <location>
        <begin position="1"/>
        <end position="241"/>
    </location>
</feature>
<keyword evidence="1" id="KW-0547">Nucleotide-binding</keyword>
<dbReference type="SUPFAM" id="SSF52540">
    <property type="entry name" value="P-loop containing nucleoside triphosphate hydrolases"/>
    <property type="match status" value="1"/>
</dbReference>
<keyword evidence="5" id="KW-1185">Reference proteome</keyword>
<dbReference type="GO" id="GO:0005524">
    <property type="term" value="F:ATP binding"/>
    <property type="evidence" value="ECO:0007669"/>
    <property type="project" value="UniProtKB-KW"/>
</dbReference>
<dbReference type="Gene3D" id="3.40.50.300">
    <property type="entry name" value="P-loop containing nucleotide triphosphate hydrolases"/>
    <property type="match status" value="1"/>
</dbReference>
<dbReference type="PROSITE" id="PS50893">
    <property type="entry name" value="ABC_TRANSPORTER_2"/>
    <property type="match status" value="1"/>
</dbReference>